<evidence type="ECO:0000313" key="2">
    <source>
        <dbReference type="Proteomes" id="UP000217994"/>
    </source>
</evidence>
<comment type="caution">
    <text evidence="1">The sequence shown here is derived from an EMBL/GenBank/DDBJ whole genome shotgun (WGS) entry which is preliminary data.</text>
</comment>
<dbReference type="EMBL" id="MTZU01000024">
    <property type="protein sequence ID" value="PCE32699.1"/>
    <property type="molecule type" value="Genomic_DNA"/>
</dbReference>
<protein>
    <submittedName>
        <fullName evidence="1">Uncharacterized protein</fullName>
    </submittedName>
</protein>
<proteinExistence type="predicted"/>
<name>A0A2A4FK34_9BURK</name>
<reference evidence="1 2" key="1">
    <citation type="submission" date="2017-01" db="EMBL/GenBank/DDBJ databases">
        <title>Whole-Genome Shotgun Sequencing of Two beta-Proteobacterial Species in Search of the Bulgecin Biosynthetic Cluster.</title>
        <authorList>
            <person name="Horsman M.E."/>
            <person name="Marous D.R."/>
            <person name="Li R."/>
            <person name="Oliver R.A."/>
            <person name="Byun B."/>
            <person name="Emrich S.J."/>
            <person name="Boggess B."/>
            <person name="Townsend C.A."/>
            <person name="Mobashery S."/>
        </authorList>
    </citation>
    <scope>NUCLEOTIDE SEQUENCE [LARGE SCALE GENOMIC DNA]</scope>
    <source>
        <strain evidence="1 2">ATCC 31433</strain>
    </source>
</reference>
<sequence>MTTIDNISGLGPGYKGYEKFIPTNLTDNPLFCEEVHVNKTEADYIISPKGKGSAVHNLQTLAGQKAFIRDGNFISFPKESLEIKADWIPAASIQSGKTFDCKNPPADLIVQTIENNCYALVAMHISSKLEPKWVWATFEAQSTMTNPNGCDPELYSNCKDPWGSKNGSTGKGQKTEPSQALLDLMKAANIDPKFKNYRLVGAQSQYYSPQVLSNSFTEFNAQVRREHASCMTCHFYTLFTKDTTPILENPNFGPFPGYAGTGNPFPVPKGWYDQDFSWLLGIMPETKEGSALKRQENKVLPRVPG</sequence>
<gene>
    <name evidence="1" type="ORF">BZL54_08585</name>
</gene>
<organism evidence="1 2">
    <name type="scientific">Burkholderia ubonensis subsp. mesacidophila</name>
    <dbReference type="NCBI Taxonomy" id="265293"/>
    <lineage>
        <taxon>Bacteria</taxon>
        <taxon>Pseudomonadati</taxon>
        <taxon>Pseudomonadota</taxon>
        <taxon>Betaproteobacteria</taxon>
        <taxon>Burkholderiales</taxon>
        <taxon>Burkholderiaceae</taxon>
        <taxon>Burkholderia</taxon>
        <taxon>Burkholderia cepacia complex</taxon>
    </lineage>
</organism>
<dbReference type="Proteomes" id="UP000217994">
    <property type="component" value="Unassembled WGS sequence"/>
</dbReference>
<accession>A0A2A4FK34</accession>
<dbReference type="AlphaFoldDB" id="A0A2A4FK34"/>
<evidence type="ECO:0000313" key="1">
    <source>
        <dbReference type="EMBL" id="PCE32699.1"/>
    </source>
</evidence>